<dbReference type="PROSITE" id="PS50005">
    <property type="entry name" value="TPR"/>
    <property type="match status" value="2"/>
</dbReference>
<sequence>MEFLKEKILHPRTGVFILLLFIAGCSMWGSFTTYFNRYYNAEKAFDEAMDEIQLSQNRELFAFKEDKIPAKANKNFDIVIKNCSKILQFNQDTKYVNESIYMLGKAFYYKGQYNKALRKFQELDGLNDEDLMLENRLWIAKSEMQMRNFTAGLQHLDQVKEIAIANDEEDIVFEAYRTEISYLIYKENYSKAVQIINELLQQPLPDETHAEVTYELGLLYVTLNDYENAVAAFQRVINEGSPTFDIEFKSKLEYAKAIKHLGKVDEALELLQEMRDNTKYREYWGKVDLEIAQIHLDKDEPKLALELFTTIDTAYKKTESSGIAAFMRADIVEHYYADFDSAKILYDKINSKLAPEEFKLEARKKSVILKRRREYTDRIISSKKEEVYLVDTLQFQKDSLAYAAYEARRDSAEQVDRRIRASQGASQRTSNKRSKTPGKRNQKYKFVYEEDSLFTYKPKMPKITIDSMNTFIAKNEYELGNLYFTDLNVLDSAYHYYTDILENYPNTNYQARTMYALGSYYLTLDENEKADSLFREVYDNYKEDPIAKAAAVRLGIDAATLDSDPAKDKYIQGESKLDNEEYFDAIDDFFSIYKEYPKSQYAPKALYTIGWIYENKLFDSGFAADYYDTLQTHYPRTEYARSVYNKLKFYRRRMKAIQDSIALVQKAIEDSLKLIAQQDSLAQLDSLSQQDSL</sequence>
<evidence type="ECO:0000256" key="1">
    <source>
        <dbReference type="SAM" id="MobiDB-lite"/>
    </source>
</evidence>
<dbReference type="InterPro" id="IPR011990">
    <property type="entry name" value="TPR-like_helical_dom_sf"/>
</dbReference>
<gene>
    <name evidence="3" type="ORF">MNBD_IGNAVI01-1411</name>
</gene>
<feature type="region of interest" description="Disordered" evidence="1">
    <location>
        <begin position="414"/>
        <end position="441"/>
    </location>
</feature>
<feature type="compositionally biased region" description="Basic residues" evidence="1">
    <location>
        <begin position="430"/>
        <end position="441"/>
    </location>
</feature>
<protein>
    <submittedName>
        <fullName evidence="3">Uncharacterized protein</fullName>
    </submittedName>
</protein>
<reference evidence="3" key="1">
    <citation type="submission" date="2018-06" db="EMBL/GenBank/DDBJ databases">
        <authorList>
            <person name="Zhirakovskaya E."/>
        </authorList>
    </citation>
    <scope>NUCLEOTIDE SEQUENCE</scope>
</reference>
<accession>A0A3B1D319</accession>
<dbReference type="Pfam" id="PF13174">
    <property type="entry name" value="TPR_6"/>
    <property type="match status" value="1"/>
</dbReference>
<evidence type="ECO:0000256" key="2">
    <source>
        <dbReference type="SAM" id="Phobius"/>
    </source>
</evidence>
<keyword evidence="2" id="KW-1133">Transmembrane helix</keyword>
<keyword evidence="2" id="KW-0472">Membrane</keyword>
<dbReference type="PROSITE" id="PS51257">
    <property type="entry name" value="PROKAR_LIPOPROTEIN"/>
    <property type="match status" value="1"/>
</dbReference>
<evidence type="ECO:0000313" key="3">
    <source>
        <dbReference type="EMBL" id="VAX29390.1"/>
    </source>
</evidence>
<dbReference type="EMBL" id="UOGD01000448">
    <property type="protein sequence ID" value="VAX29390.1"/>
    <property type="molecule type" value="Genomic_DNA"/>
</dbReference>
<dbReference type="InterPro" id="IPR019734">
    <property type="entry name" value="TPR_rpt"/>
</dbReference>
<proteinExistence type="predicted"/>
<feature type="transmembrane region" description="Helical" evidence="2">
    <location>
        <begin position="12"/>
        <end position="31"/>
    </location>
</feature>
<feature type="non-terminal residue" evidence="3">
    <location>
        <position position="693"/>
    </location>
</feature>
<organism evidence="3">
    <name type="scientific">hydrothermal vent metagenome</name>
    <dbReference type="NCBI Taxonomy" id="652676"/>
    <lineage>
        <taxon>unclassified sequences</taxon>
        <taxon>metagenomes</taxon>
        <taxon>ecological metagenomes</taxon>
    </lineage>
</organism>
<keyword evidence="2" id="KW-0812">Transmembrane</keyword>
<dbReference type="SUPFAM" id="SSF81901">
    <property type="entry name" value="HCP-like"/>
    <property type="match status" value="1"/>
</dbReference>
<dbReference type="SUPFAM" id="SSF48452">
    <property type="entry name" value="TPR-like"/>
    <property type="match status" value="1"/>
</dbReference>
<name>A0A3B1D319_9ZZZZ</name>
<dbReference type="Gene3D" id="1.25.40.10">
    <property type="entry name" value="Tetratricopeptide repeat domain"/>
    <property type="match status" value="4"/>
</dbReference>
<dbReference type="Pfam" id="PF13432">
    <property type="entry name" value="TPR_16"/>
    <property type="match status" value="1"/>
</dbReference>
<dbReference type="AlphaFoldDB" id="A0A3B1D319"/>
<dbReference type="SMART" id="SM00028">
    <property type="entry name" value="TPR"/>
    <property type="match status" value="4"/>
</dbReference>